<feature type="region of interest" description="Disordered" evidence="1">
    <location>
        <begin position="1"/>
        <end position="20"/>
    </location>
</feature>
<dbReference type="GO" id="GO:0005794">
    <property type="term" value="C:Golgi apparatus"/>
    <property type="evidence" value="ECO:0007669"/>
    <property type="project" value="TreeGrafter"/>
</dbReference>
<dbReference type="InterPro" id="IPR011990">
    <property type="entry name" value="TPR-like_helical_dom_sf"/>
</dbReference>
<comment type="caution">
    <text evidence="2">The sequence shown here is derived from an EMBL/GenBank/DDBJ whole genome shotgun (WGS) entry which is preliminary data.</text>
</comment>
<keyword evidence="3" id="KW-1185">Reference proteome</keyword>
<dbReference type="PANTHER" id="PTHR21581">
    <property type="entry name" value="D-ALANYL-D-ALANINE CARBOXYPEPTIDASE"/>
    <property type="match status" value="1"/>
</dbReference>
<accession>A0A2V3IHL0</accession>
<reference evidence="2 3" key="1">
    <citation type="journal article" date="2018" name="Mol. Biol. Evol.">
        <title>Analysis of the draft genome of the red seaweed Gracilariopsis chorda provides insights into genome size evolution in Rhodophyta.</title>
        <authorList>
            <person name="Lee J."/>
            <person name="Yang E.C."/>
            <person name="Graf L."/>
            <person name="Yang J.H."/>
            <person name="Qiu H."/>
            <person name="Zel Zion U."/>
            <person name="Chan C.X."/>
            <person name="Stephens T.G."/>
            <person name="Weber A.P.M."/>
            <person name="Boo G.H."/>
            <person name="Boo S.M."/>
            <person name="Kim K.M."/>
            <person name="Shin Y."/>
            <person name="Jung M."/>
            <person name="Lee S.J."/>
            <person name="Yim H.S."/>
            <person name="Lee J.H."/>
            <person name="Bhattacharya D."/>
            <person name="Yoon H.S."/>
        </authorList>
    </citation>
    <scope>NUCLEOTIDE SEQUENCE [LARGE SCALE GENOMIC DNA]</scope>
    <source>
        <strain evidence="2 3">SKKU-2015</strain>
        <tissue evidence="2">Whole body</tissue>
    </source>
</reference>
<evidence type="ECO:0000313" key="2">
    <source>
        <dbReference type="EMBL" id="PXF41549.1"/>
    </source>
</evidence>
<evidence type="ECO:0000313" key="3">
    <source>
        <dbReference type="Proteomes" id="UP000247409"/>
    </source>
</evidence>
<proteinExistence type="predicted"/>
<dbReference type="Proteomes" id="UP000247409">
    <property type="component" value="Unassembled WGS sequence"/>
</dbReference>
<dbReference type="AlphaFoldDB" id="A0A2V3IHL0"/>
<sequence length="330" mass="35741">MTDQRQANETRRDNEDQHGGHQANEALQLLHQLSAKYQWVSVLQHASTLRMAEDDGSLKLLPHQQLHVAAYRILALLQTRQLERATAEISALGTLSEHNPKYRYESYAKLYAEARCGSFVPFCLHVVALEAAIRRGEAGAVDAIHAHAARVSGVQRALLLSCAACAHARVGQMEASVEVVLQLVRENYNQHALQTLSRALLAVGDVECATNVVDSVATRDATLDALLSAVKGEYAEALARYQSECGGGKTAVSNGAVCLLHLGRLEEAVRLVETAVLDGGEDVLDEGVLFNLATMYELAEPEGAAGKKSQLANVASQRGRQGFDVQLLNR</sequence>
<dbReference type="EMBL" id="NBIV01000210">
    <property type="protein sequence ID" value="PXF41549.1"/>
    <property type="molecule type" value="Genomic_DNA"/>
</dbReference>
<dbReference type="OrthoDB" id="428342at2759"/>
<dbReference type="SUPFAM" id="SSF48452">
    <property type="entry name" value="TPR-like"/>
    <property type="match status" value="1"/>
</dbReference>
<protein>
    <submittedName>
        <fullName evidence="2">Trafficking protein particle complex subunit 12</fullName>
    </submittedName>
</protein>
<evidence type="ECO:0000256" key="1">
    <source>
        <dbReference type="SAM" id="MobiDB-lite"/>
    </source>
</evidence>
<dbReference type="GO" id="GO:0030008">
    <property type="term" value="C:TRAPP complex"/>
    <property type="evidence" value="ECO:0007669"/>
    <property type="project" value="TreeGrafter"/>
</dbReference>
<organism evidence="2 3">
    <name type="scientific">Gracilariopsis chorda</name>
    <dbReference type="NCBI Taxonomy" id="448386"/>
    <lineage>
        <taxon>Eukaryota</taxon>
        <taxon>Rhodophyta</taxon>
        <taxon>Florideophyceae</taxon>
        <taxon>Rhodymeniophycidae</taxon>
        <taxon>Gracilariales</taxon>
        <taxon>Gracilariaceae</taxon>
        <taxon>Gracilariopsis</taxon>
    </lineage>
</organism>
<name>A0A2V3IHL0_9FLOR</name>
<dbReference type="PANTHER" id="PTHR21581:SF6">
    <property type="entry name" value="TRAFFICKING PROTEIN PARTICLE COMPLEX SUBUNIT 12"/>
    <property type="match status" value="1"/>
</dbReference>
<dbReference type="STRING" id="448386.A0A2V3IHL0"/>
<gene>
    <name evidence="2" type="ORF">BWQ96_08752</name>
</gene>
<feature type="compositionally biased region" description="Basic and acidic residues" evidence="1">
    <location>
        <begin position="1"/>
        <end position="19"/>
    </location>
</feature>